<dbReference type="Proteomes" id="UP000619536">
    <property type="component" value="Unassembled WGS sequence"/>
</dbReference>
<comment type="cofactor">
    <cofactor evidence="10">
        <name>Mg(2+)</name>
        <dbReference type="ChEBI" id="CHEBI:18420"/>
    </cofactor>
    <text evidence="10">Binds 1 Mg(2+) ion per subunit.</text>
</comment>
<protein>
    <recommendedName>
        <fullName evidence="10">Thiamine-phosphate synthase</fullName>
        <shortName evidence="10">TP synthase</shortName>
        <shortName evidence="10">TPS</shortName>
        <ecNumber evidence="10">2.5.1.3</ecNumber>
    </recommendedName>
    <alternativeName>
        <fullName evidence="10">Thiamine-phosphate pyrophosphorylase</fullName>
        <shortName evidence="10">TMP pyrophosphorylase</shortName>
        <shortName evidence="10">TMP-PPase</shortName>
    </alternativeName>
</protein>
<feature type="domain" description="Thiamine-binding protein" evidence="11">
    <location>
        <begin position="271"/>
        <end position="360"/>
    </location>
</feature>
<comment type="catalytic activity">
    <reaction evidence="9 10">
        <text>2-[(2R,5Z)-2-carboxy-4-methylthiazol-5(2H)-ylidene]ethyl phosphate + 4-amino-2-methyl-5-(diphosphooxymethyl)pyrimidine + 2 H(+) = thiamine phosphate + CO2 + diphosphate</text>
        <dbReference type="Rhea" id="RHEA:47844"/>
        <dbReference type="ChEBI" id="CHEBI:15378"/>
        <dbReference type="ChEBI" id="CHEBI:16526"/>
        <dbReference type="ChEBI" id="CHEBI:33019"/>
        <dbReference type="ChEBI" id="CHEBI:37575"/>
        <dbReference type="ChEBI" id="CHEBI:57841"/>
        <dbReference type="ChEBI" id="CHEBI:62899"/>
        <dbReference type="EC" id="2.5.1.3"/>
    </reaction>
</comment>
<feature type="binding site" evidence="10">
    <location>
        <position position="119"/>
    </location>
    <ligand>
        <name>4-amino-2-methyl-5-(diphosphooxymethyl)pyrimidine</name>
        <dbReference type="ChEBI" id="CHEBI:57841"/>
    </ligand>
</feature>
<evidence type="ECO:0000256" key="4">
    <source>
        <dbReference type="ARBA" id="ARBA00022723"/>
    </source>
</evidence>
<gene>
    <name evidence="10" type="primary">thiE</name>
    <name evidence="13" type="ORF">GCM10007377_03760</name>
</gene>
<comment type="pathway">
    <text evidence="2 10">Cofactor biosynthesis; thiamine diphosphate biosynthesis; thiamine phosphate from 4-amino-2-methyl-5-diphosphomethylpyrimidine and 4-methyl-5-(2-phosphoethyl)-thiazole: step 1/1.</text>
</comment>
<dbReference type="EC" id="2.5.1.3" evidence="10"/>
<organism evidence="13 14">
    <name type="scientific">Galliscardovia ingluviei</name>
    <dbReference type="NCBI Taxonomy" id="1769422"/>
    <lineage>
        <taxon>Bacteria</taxon>
        <taxon>Bacillati</taxon>
        <taxon>Actinomycetota</taxon>
        <taxon>Actinomycetes</taxon>
        <taxon>Bifidobacteriales</taxon>
        <taxon>Bifidobacteriaceae</taxon>
        <taxon>Galliscardovia</taxon>
    </lineage>
</organism>
<dbReference type="InterPro" id="IPR013785">
    <property type="entry name" value="Aldolase_TIM"/>
</dbReference>
<evidence type="ECO:0000256" key="10">
    <source>
        <dbReference type="HAMAP-Rule" id="MF_00097"/>
    </source>
</evidence>
<dbReference type="GO" id="GO:0009228">
    <property type="term" value="P:thiamine biosynthetic process"/>
    <property type="evidence" value="ECO:0007669"/>
    <property type="project" value="UniProtKB-KW"/>
</dbReference>
<dbReference type="InterPro" id="IPR034291">
    <property type="entry name" value="TMP_synthase"/>
</dbReference>
<evidence type="ECO:0000256" key="1">
    <source>
        <dbReference type="ARBA" id="ARBA00003814"/>
    </source>
</evidence>
<reference evidence="13" key="2">
    <citation type="submission" date="2020-09" db="EMBL/GenBank/DDBJ databases">
        <authorList>
            <person name="Sun Q."/>
            <person name="Sedlacek I."/>
        </authorList>
    </citation>
    <scope>NUCLEOTIDE SEQUENCE</scope>
    <source>
        <strain evidence="13">CCM 8606</strain>
    </source>
</reference>
<feature type="binding site" evidence="10">
    <location>
        <position position="186"/>
    </location>
    <ligand>
        <name>2-[(2R,5Z)-2-carboxy-4-methylthiazol-5(2H)-ylidene]ethyl phosphate</name>
        <dbReference type="ChEBI" id="CHEBI:62899"/>
    </ligand>
</feature>
<dbReference type="Gene3D" id="3.20.20.70">
    <property type="entry name" value="Aldolase class I"/>
    <property type="match status" value="1"/>
</dbReference>
<feature type="binding site" evidence="10">
    <location>
        <begin position="148"/>
        <end position="150"/>
    </location>
    <ligand>
        <name>2-[(2R,5Z)-2-carboxy-4-methylthiazol-5(2H)-ylidene]ethyl phosphate</name>
        <dbReference type="ChEBI" id="CHEBI:62899"/>
    </ligand>
</feature>
<proteinExistence type="inferred from homology"/>
<dbReference type="CDD" id="cd00564">
    <property type="entry name" value="TMP_TenI"/>
    <property type="match status" value="1"/>
</dbReference>
<dbReference type="EMBL" id="BMDH01000001">
    <property type="protein sequence ID" value="GGI12998.1"/>
    <property type="molecule type" value="Genomic_DNA"/>
</dbReference>
<feature type="binding site" evidence="10">
    <location>
        <position position="100"/>
    </location>
    <ligand>
        <name>Mg(2+)</name>
        <dbReference type="ChEBI" id="CHEBI:18420"/>
    </ligand>
</feature>
<dbReference type="SUPFAM" id="SSF51391">
    <property type="entry name" value="Thiamin phosphate synthase"/>
    <property type="match status" value="1"/>
</dbReference>
<evidence type="ECO:0000313" key="13">
    <source>
        <dbReference type="EMBL" id="GGI12998.1"/>
    </source>
</evidence>
<comment type="catalytic activity">
    <reaction evidence="8 10">
        <text>2-(2-carboxy-4-methylthiazol-5-yl)ethyl phosphate + 4-amino-2-methyl-5-(diphosphooxymethyl)pyrimidine + 2 H(+) = thiamine phosphate + CO2 + diphosphate</text>
        <dbReference type="Rhea" id="RHEA:47848"/>
        <dbReference type="ChEBI" id="CHEBI:15378"/>
        <dbReference type="ChEBI" id="CHEBI:16526"/>
        <dbReference type="ChEBI" id="CHEBI:33019"/>
        <dbReference type="ChEBI" id="CHEBI:37575"/>
        <dbReference type="ChEBI" id="CHEBI:57841"/>
        <dbReference type="ChEBI" id="CHEBI:62890"/>
        <dbReference type="EC" id="2.5.1.3"/>
    </reaction>
</comment>
<evidence type="ECO:0000256" key="2">
    <source>
        <dbReference type="ARBA" id="ARBA00005165"/>
    </source>
</evidence>
<evidence type="ECO:0000256" key="3">
    <source>
        <dbReference type="ARBA" id="ARBA00022679"/>
    </source>
</evidence>
<reference evidence="13" key="1">
    <citation type="journal article" date="2014" name="Int. J. Syst. Evol. Microbiol.">
        <title>Complete genome sequence of Corynebacterium casei LMG S-19264T (=DSM 44701T), isolated from a smear-ripened cheese.</title>
        <authorList>
            <consortium name="US DOE Joint Genome Institute (JGI-PGF)"/>
            <person name="Walter F."/>
            <person name="Albersmeier A."/>
            <person name="Kalinowski J."/>
            <person name="Ruckert C."/>
        </authorList>
    </citation>
    <scope>NUCLEOTIDE SEQUENCE</scope>
    <source>
        <strain evidence="13">CCM 8606</strain>
    </source>
</reference>
<evidence type="ECO:0000259" key="11">
    <source>
        <dbReference type="Pfam" id="PF01910"/>
    </source>
</evidence>
<feature type="binding site" evidence="10">
    <location>
        <begin position="206"/>
        <end position="207"/>
    </location>
    <ligand>
        <name>2-[(2R,5Z)-2-carboxy-4-methylthiazol-5(2H)-ylidene]ethyl phosphate</name>
        <dbReference type="ChEBI" id="CHEBI:62899"/>
    </ligand>
</feature>
<feature type="binding site" evidence="10">
    <location>
        <position position="151"/>
    </location>
    <ligand>
        <name>4-amino-2-methyl-5-(diphosphooxymethyl)pyrimidine</name>
        <dbReference type="ChEBI" id="CHEBI:57841"/>
    </ligand>
</feature>
<dbReference type="Gene3D" id="3.30.70.930">
    <property type="match status" value="1"/>
</dbReference>
<dbReference type="InterPro" id="IPR022998">
    <property type="entry name" value="ThiamineP_synth_TenI"/>
</dbReference>
<feature type="binding site" evidence="10">
    <location>
        <begin position="39"/>
        <end position="43"/>
    </location>
    <ligand>
        <name>4-amino-2-methyl-5-(diphosphooxymethyl)pyrimidine</name>
        <dbReference type="ChEBI" id="CHEBI:57841"/>
    </ligand>
</feature>
<comment type="similarity">
    <text evidence="10">Belongs to the thiamine-phosphate synthase family.</text>
</comment>
<dbReference type="InterPro" id="IPR036206">
    <property type="entry name" value="ThiamineP_synth_sf"/>
</dbReference>
<dbReference type="PANTHER" id="PTHR20857:SF15">
    <property type="entry name" value="THIAMINE-PHOSPHATE SYNTHASE"/>
    <property type="match status" value="1"/>
</dbReference>
<evidence type="ECO:0000256" key="9">
    <source>
        <dbReference type="ARBA" id="ARBA00047883"/>
    </source>
</evidence>
<feature type="binding site" evidence="10">
    <location>
        <position position="75"/>
    </location>
    <ligand>
        <name>4-amino-2-methyl-5-(diphosphooxymethyl)pyrimidine</name>
        <dbReference type="ChEBI" id="CHEBI:57841"/>
    </ligand>
</feature>
<accession>A0A8J3AGN9</accession>
<dbReference type="Pfam" id="PF01910">
    <property type="entry name" value="Thiamine_BP"/>
    <property type="match status" value="1"/>
</dbReference>
<evidence type="ECO:0000256" key="8">
    <source>
        <dbReference type="ARBA" id="ARBA00047851"/>
    </source>
</evidence>
<keyword evidence="6 10" id="KW-0784">Thiamine biosynthesis</keyword>
<keyword evidence="4 10" id="KW-0479">Metal-binding</keyword>
<keyword evidence="3 10" id="KW-0808">Transferase</keyword>
<dbReference type="SUPFAM" id="SSF89957">
    <property type="entry name" value="MTH1187/YkoF-like"/>
    <property type="match status" value="1"/>
</dbReference>
<keyword evidence="14" id="KW-1185">Reference proteome</keyword>
<evidence type="ECO:0000256" key="6">
    <source>
        <dbReference type="ARBA" id="ARBA00022977"/>
    </source>
</evidence>
<dbReference type="UniPathway" id="UPA00060">
    <property type="reaction ID" value="UER00141"/>
</dbReference>
<dbReference type="GO" id="GO:0009229">
    <property type="term" value="P:thiamine diphosphate biosynthetic process"/>
    <property type="evidence" value="ECO:0007669"/>
    <property type="project" value="UniProtKB-UniRule"/>
</dbReference>
<dbReference type="InterPro" id="IPR002767">
    <property type="entry name" value="Thiamine_BP"/>
</dbReference>
<feature type="domain" description="Thiamine phosphate synthase/TenI" evidence="12">
    <location>
        <begin position="10"/>
        <end position="209"/>
    </location>
</feature>
<dbReference type="GO" id="GO:0004789">
    <property type="term" value="F:thiamine-phosphate diphosphorylase activity"/>
    <property type="evidence" value="ECO:0007669"/>
    <property type="project" value="UniProtKB-UniRule"/>
</dbReference>
<comment type="catalytic activity">
    <reaction evidence="7 10">
        <text>4-methyl-5-(2-phosphooxyethyl)-thiazole + 4-amino-2-methyl-5-(diphosphooxymethyl)pyrimidine + H(+) = thiamine phosphate + diphosphate</text>
        <dbReference type="Rhea" id="RHEA:22328"/>
        <dbReference type="ChEBI" id="CHEBI:15378"/>
        <dbReference type="ChEBI" id="CHEBI:33019"/>
        <dbReference type="ChEBI" id="CHEBI:37575"/>
        <dbReference type="ChEBI" id="CHEBI:57841"/>
        <dbReference type="ChEBI" id="CHEBI:58296"/>
        <dbReference type="EC" id="2.5.1.3"/>
    </reaction>
</comment>
<name>A0A8J3AGN9_9BIFI</name>
<sequence>MSRYCDISSYLVVGPEDTHGRPVVDIVRVALQAGITMVQLRAKHSDAKAMIALCEQIAQCIAQEGKQEQVKFVVDDRLDVVLAARDAGIRVDGIHVGQSDIPVQVCRKLLGPDAIVGLSAHTVDLISMITELEPGIIDYVGAGALHPTSSKADAHLIENASEDSHALADIAALCHVCPYPVVVGGGVTVADLPQLAQAGAQGWFVISAIAGADDPYRAASELVSTWREVTKDTSTPDQSHEVSVIDSTNVVDSAASTAKTDDKDTYINTLAQVAIWPVGTGEELSSHVAQAVAIIHQSGLPAHTHAMSTDMEGDFPNVMHTIEQAILALYHAGVRTQASIQLDLRAGVRNQIHEKVTAVERILQQDVR</sequence>
<evidence type="ECO:0000256" key="7">
    <source>
        <dbReference type="ARBA" id="ARBA00047334"/>
    </source>
</evidence>
<dbReference type="RefSeq" id="WP_188354540.1">
    <property type="nucleotide sequence ID" value="NZ_BMDH01000001.1"/>
</dbReference>
<evidence type="ECO:0000313" key="14">
    <source>
        <dbReference type="Proteomes" id="UP000619536"/>
    </source>
</evidence>
<dbReference type="Pfam" id="PF02581">
    <property type="entry name" value="TMP-TENI"/>
    <property type="match status" value="1"/>
</dbReference>
<dbReference type="PANTHER" id="PTHR20857">
    <property type="entry name" value="THIAMINE-PHOSPHATE PYROPHOSPHORYLASE"/>
    <property type="match status" value="1"/>
</dbReference>
<comment type="function">
    <text evidence="1 10">Condenses 4-methyl-5-(beta-hydroxyethyl)thiazole monophosphate (THZ-P) and 2-methyl-4-amino-5-hydroxymethyl pyrimidine pyrophosphate (HMP-PP) to form thiamine monophosphate (TMP).</text>
</comment>
<dbReference type="HAMAP" id="MF_00097">
    <property type="entry name" value="TMP_synthase"/>
    <property type="match status" value="1"/>
</dbReference>
<comment type="caution">
    <text evidence="13">The sequence shown here is derived from an EMBL/GenBank/DDBJ whole genome shotgun (WGS) entry which is preliminary data.</text>
</comment>
<dbReference type="GO" id="GO:0000287">
    <property type="term" value="F:magnesium ion binding"/>
    <property type="evidence" value="ECO:0007669"/>
    <property type="project" value="UniProtKB-UniRule"/>
</dbReference>
<dbReference type="GO" id="GO:0005737">
    <property type="term" value="C:cytoplasm"/>
    <property type="evidence" value="ECO:0007669"/>
    <property type="project" value="TreeGrafter"/>
</dbReference>
<keyword evidence="5 10" id="KW-0460">Magnesium</keyword>
<evidence type="ECO:0000256" key="5">
    <source>
        <dbReference type="ARBA" id="ARBA00022842"/>
    </source>
</evidence>
<evidence type="ECO:0000259" key="12">
    <source>
        <dbReference type="Pfam" id="PF02581"/>
    </source>
</evidence>
<feature type="binding site" evidence="10">
    <location>
        <position position="76"/>
    </location>
    <ligand>
        <name>Mg(2+)</name>
        <dbReference type="ChEBI" id="CHEBI:18420"/>
    </ligand>
</feature>
<dbReference type="InterPro" id="IPR029756">
    <property type="entry name" value="MTH1187/YkoF-like"/>
</dbReference>
<dbReference type="AlphaFoldDB" id="A0A8J3AGN9"/>